<feature type="transmembrane region" description="Helical" evidence="6">
    <location>
        <begin position="128"/>
        <end position="153"/>
    </location>
</feature>
<evidence type="ECO:0000256" key="5">
    <source>
        <dbReference type="ARBA" id="ARBA00023136"/>
    </source>
</evidence>
<evidence type="ECO:0000313" key="9">
    <source>
        <dbReference type="Proteomes" id="UP000765802"/>
    </source>
</evidence>
<evidence type="ECO:0000256" key="2">
    <source>
        <dbReference type="ARBA" id="ARBA00022475"/>
    </source>
</evidence>
<feature type="transmembrane region" description="Helical" evidence="6">
    <location>
        <begin position="86"/>
        <end position="108"/>
    </location>
</feature>
<dbReference type="RefSeq" id="WP_187257670.1">
    <property type="nucleotide sequence ID" value="NZ_JBHULF010000006.1"/>
</dbReference>
<protein>
    <recommendedName>
        <fullName evidence="7">Sulfatase N-terminal domain-containing protein</fullName>
    </recommendedName>
</protein>
<evidence type="ECO:0000256" key="3">
    <source>
        <dbReference type="ARBA" id="ARBA00022692"/>
    </source>
</evidence>
<dbReference type="InterPro" id="IPR012160">
    <property type="entry name" value="LtaS-like"/>
</dbReference>
<dbReference type="PANTHER" id="PTHR47371">
    <property type="entry name" value="LIPOTEICHOIC ACID SYNTHASE"/>
    <property type="match status" value="1"/>
</dbReference>
<name>A0ABR7MCA3_9BACT</name>
<organism evidence="8 9">
    <name type="scientific">Flavihumibacter stibioxidans</name>
    <dbReference type="NCBI Taxonomy" id="1834163"/>
    <lineage>
        <taxon>Bacteria</taxon>
        <taxon>Pseudomonadati</taxon>
        <taxon>Bacteroidota</taxon>
        <taxon>Chitinophagia</taxon>
        <taxon>Chitinophagales</taxon>
        <taxon>Chitinophagaceae</taxon>
        <taxon>Flavihumibacter</taxon>
    </lineage>
</organism>
<keyword evidence="5 6" id="KW-0472">Membrane</keyword>
<dbReference type="SUPFAM" id="SSF53649">
    <property type="entry name" value="Alkaline phosphatase-like"/>
    <property type="match status" value="1"/>
</dbReference>
<dbReference type="Gene3D" id="3.40.720.10">
    <property type="entry name" value="Alkaline Phosphatase, subunit A"/>
    <property type="match status" value="1"/>
</dbReference>
<dbReference type="EMBL" id="MBUA01000027">
    <property type="protein sequence ID" value="MBC6492370.1"/>
    <property type="molecule type" value="Genomic_DNA"/>
</dbReference>
<dbReference type="CDD" id="cd16015">
    <property type="entry name" value="LTA_synthase"/>
    <property type="match status" value="1"/>
</dbReference>
<keyword evidence="3 6" id="KW-0812">Transmembrane</keyword>
<dbReference type="Pfam" id="PF00884">
    <property type="entry name" value="Sulfatase"/>
    <property type="match status" value="1"/>
</dbReference>
<accession>A0ABR7MCA3</accession>
<feature type="transmembrane region" description="Helical" evidence="6">
    <location>
        <begin position="174"/>
        <end position="192"/>
    </location>
</feature>
<comment type="caution">
    <text evidence="8">The sequence shown here is derived from an EMBL/GenBank/DDBJ whole genome shotgun (WGS) entry which is preliminary data.</text>
</comment>
<proteinExistence type="predicted"/>
<gene>
    <name evidence="8" type="ORF">BC349_15015</name>
</gene>
<keyword evidence="4 6" id="KW-1133">Transmembrane helix</keyword>
<sequence length="664" mass="75932">MKRIPRNIRWLLAICLLLVLAMSIARVFSWYVFRLPMAETGLAGRTFWLGFRFDARVAAVLGLVILLVTSFRPLNPFLNSRAKKVWQWSLTLVVLLLTLFYVIDFLHFRYLNQRLNASALSFLEDAKISAGMAWQTYPVIRILISVIALTWLLSKLIKFLFRAVEKSDYFPSKWTRVTVSVFTFLILALAVFGRLGQYPLRWSDAFNLGTDFYANIALNPIQAFVSSFKFRSSSFDRQKVKAHYPQMAKWLEVKDPDAEKLNFRRQVNPDSVSNWPGSNPPNIVLVICESFSGYKSSMWGSPLNTTPYFSQLCRDGLFFDNCFTPLIGTAKGVWATITGIPDVELVKTASRNPMMVDQHTIINDFTGHKKFYFLGGSTSWANIRGILTNNIHGLNLYEEGSYDVPRVDVWGISDKNLFLEADKVLKKEDKPFFAIIQTADNHRPYTIPEEDREKLGLVTFPLDTLRKYGFESNEELNAFRYTDFSFKTFMEAAARSPYFNNTIFAFIGDHGISGNAGPMFPKSWTDNSLSSNHVPLLFYAPGKIPARRMHDLASQVDVLPTLAGIANIPYRNTGLGRDLLAMNHKDSGKNNMAFIMDYNNKNLGVIFNKYYYNRSMQGKSTNMVWADFAEPAMGQVPDTGLYEWWSQAFYETARYMLLNNKKQD</sequence>
<reference evidence="8 9" key="1">
    <citation type="submission" date="2016-07" db="EMBL/GenBank/DDBJ databases">
        <title>Genome analysis of Flavihumibacter stibioxidans YS-17.</title>
        <authorList>
            <person name="Shi K."/>
            <person name="Han Y."/>
            <person name="Wang G."/>
        </authorList>
    </citation>
    <scope>NUCLEOTIDE SEQUENCE [LARGE SCALE GENOMIC DNA]</scope>
    <source>
        <strain evidence="8 9">YS-17</strain>
    </source>
</reference>
<evidence type="ECO:0000256" key="1">
    <source>
        <dbReference type="ARBA" id="ARBA00004651"/>
    </source>
</evidence>
<dbReference type="InterPro" id="IPR000917">
    <property type="entry name" value="Sulfatase_N"/>
</dbReference>
<evidence type="ECO:0000256" key="4">
    <source>
        <dbReference type="ARBA" id="ARBA00022989"/>
    </source>
</evidence>
<dbReference type="PIRSF" id="PIRSF005091">
    <property type="entry name" value="Mmb_sulf_HI1246"/>
    <property type="match status" value="1"/>
</dbReference>
<dbReference type="PANTHER" id="PTHR47371:SF3">
    <property type="entry name" value="PHOSPHOGLYCEROL TRANSFERASE I"/>
    <property type="match status" value="1"/>
</dbReference>
<dbReference type="InterPro" id="IPR017850">
    <property type="entry name" value="Alkaline_phosphatase_core_sf"/>
</dbReference>
<feature type="transmembrane region" description="Helical" evidence="6">
    <location>
        <begin position="53"/>
        <end position="74"/>
    </location>
</feature>
<evidence type="ECO:0000313" key="8">
    <source>
        <dbReference type="EMBL" id="MBC6492370.1"/>
    </source>
</evidence>
<evidence type="ECO:0000259" key="7">
    <source>
        <dbReference type="Pfam" id="PF00884"/>
    </source>
</evidence>
<comment type="subcellular location">
    <subcellularLocation>
        <location evidence="1">Cell membrane</location>
        <topology evidence="1">Multi-pass membrane protein</topology>
    </subcellularLocation>
</comment>
<dbReference type="Proteomes" id="UP000765802">
    <property type="component" value="Unassembled WGS sequence"/>
</dbReference>
<dbReference type="InterPro" id="IPR050448">
    <property type="entry name" value="OpgB/LTA_synthase_biosynth"/>
</dbReference>
<keyword evidence="2" id="KW-1003">Cell membrane</keyword>
<evidence type="ECO:0000256" key="6">
    <source>
        <dbReference type="SAM" id="Phobius"/>
    </source>
</evidence>
<feature type="domain" description="Sulfatase N-terminal" evidence="7">
    <location>
        <begin position="281"/>
        <end position="568"/>
    </location>
</feature>
<keyword evidence="9" id="KW-1185">Reference proteome</keyword>